<dbReference type="Gene3D" id="1.10.3540.10">
    <property type="entry name" value="uncharacterized protein from magnetospirillum magneticum domain"/>
    <property type="match status" value="1"/>
</dbReference>
<comment type="caution">
    <text evidence="1">The sequence shown here is derived from an EMBL/GenBank/DDBJ whole genome shotgun (WGS) entry which is preliminary data.</text>
</comment>
<proteinExistence type="predicted"/>
<evidence type="ECO:0000313" key="2">
    <source>
        <dbReference type="Proteomes" id="UP000606724"/>
    </source>
</evidence>
<evidence type="ECO:0000313" key="1">
    <source>
        <dbReference type="EMBL" id="MBD7947566.1"/>
    </source>
</evidence>
<name>A0ABR8RIG4_9GAMM</name>
<dbReference type="InterPro" id="IPR023137">
    <property type="entry name" value="BrxA_sf"/>
</dbReference>
<dbReference type="RefSeq" id="WP_191691197.1">
    <property type="nucleotide sequence ID" value="NZ_JACSQR010000012.1"/>
</dbReference>
<dbReference type="EMBL" id="JACSQR010000012">
    <property type="protein sequence ID" value="MBD7947566.1"/>
    <property type="molecule type" value="Genomic_DNA"/>
</dbReference>
<sequence>MTDNARRAVDMQDYLGDLIGGSLLITETRVIAESLLKKLPEDELRALIVEQNILQKKSDKTSSRYASAIRKRIEGLGDEFMQSLLTAADRAYIQLLLVAVMINSPIVEDFMKLSLAEAKRTYKPNLPSDAWSEFIDTQVLKYPDLRRYSESTIKKLGSNVIKILVDSDYLSDSRKREIYPVYLLPEVKEWLLRLNRGDLIEVMECTV</sequence>
<dbReference type="Pfam" id="PF08849">
    <property type="entry name" value="BrxA"/>
    <property type="match status" value="1"/>
</dbReference>
<accession>A0ABR8RIG4</accession>
<protein>
    <submittedName>
        <fullName evidence="1">DUF1819 family protein</fullName>
    </submittedName>
</protein>
<reference evidence="1 2" key="1">
    <citation type="submission" date="2020-08" db="EMBL/GenBank/DDBJ databases">
        <title>A Genomic Blueprint of the Chicken Gut Microbiome.</title>
        <authorList>
            <person name="Gilroy R."/>
            <person name="Ravi A."/>
            <person name="Getino M."/>
            <person name="Pursley I."/>
            <person name="Horton D.L."/>
            <person name="Alikhan N.-F."/>
            <person name="Baker D."/>
            <person name="Gharbi K."/>
            <person name="Hall N."/>
            <person name="Watson M."/>
            <person name="Adriaenssens E.M."/>
            <person name="Foster-Nyarko E."/>
            <person name="Jarju S."/>
            <person name="Secka A."/>
            <person name="Antonio M."/>
            <person name="Oren A."/>
            <person name="Chaudhuri R."/>
            <person name="La Ragione R.M."/>
            <person name="Hildebrand F."/>
            <person name="Pallen M.J."/>
        </authorList>
    </citation>
    <scope>NUCLEOTIDE SEQUENCE [LARGE SCALE GENOMIC DNA]</scope>
    <source>
        <strain evidence="1 2">Sa4CVA2</strain>
    </source>
</reference>
<gene>
    <name evidence="1" type="ORF">H9653_05995</name>
</gene>
<keyword evidence="2" id="KW-1185">Reference proteome</keyword>
<dbReference type="Proteomes" id="UP000606724">
    <property type="component" value="Unassembled WGS sequence"/>
</dbReference>
<organism evidence="1 2">
    <name type="scientific">Psychrobacter communis</name>
    <dbReference type="NCBI Taxonomy" id="2762238"/>
    <lineage>
        <taxon>Bacteria</taxon>
        <taxon>Pseudomonadati</taxon>
        <taxon>Pseudomonadota</taxon>
        <taxon>Gammaproteobacteria</taxon>
        <taxon>Moraxellales</taxon>
        <taxon>Moraxellaceae</taxon>
        <taxon>Psychrobacter</taxon>
    </lineage>
</organism>
<dbReference type="InterPro" id="IPR014948">
    <property type="entry name" value="BrxA"/>
</dbReference>